<dbReference type="CTD" id="9952733"/>
<dbReference type="RefSeq" id="XP_003150783.1">
    <property type="nucleotide sequence ID" value="XM_003150735.2"/>
</dbReference>
<sequence>MVHTLRRHMHNHDADETPFEITHDDHKLGTHLSLRTDDMITERDIVMNIRKGEHLTINSDDR</sequence>
<accession>A0A1S0TG79</accession>
<dbReference type="KEGG" id="loa:LOAG_15244"/>
<gene>
    <name evidence="2" type="ORF">LOAG_15244</name>
</gene>
<proteinExistence type="predicted"/>
<dbReference type="GeneID" id="9952733"/>
<reference evidence="2" key="1">
    <citation type="submission" date="2012-04" db="EMBL/GenBank/DDBJ databases">
        <title>The Genome Sequence of Loa loa.</title>
        <authorList>
            <consortium name="The Broad Institute Genome Sequencing Platform"/>
            <consortium name="Broad Institute Genome Sequencing Center for Infectious Disease"/>
            <person name="Nutman T.B."/>
            <person name="Fink D.L."/>
            <person name="Russ C."/>
            <person name="Young S."/>
            <person name="Zeng Q."/>
            <person name="Gargeya S."/>
            <person name="Alvarado L."/>
            <person name="Berlin A."/>
            <person name="Chapman S.B."/>
            <person name="Chen Z."/>
            <person name="Freedman E."/>
            <person name="Gellesch M."/>
            <person name="Goldberg J."/>
            <person name="Griggs A."/>
            <person name="Gujja S."/>
            <person name="Heilman E.R."/>
            <person name="Heiman D."/>
            <person name="Howarth C."/>
            <person name="Mehta T."/>
            <person name="Neiman D."/>
            <person name="Pearson M."/>
            <person name="Roberts A."/>
            <person name="Saif S."/>
            <person name="Shea T."/>
            <person name="Shenoy N."/>
            <person name="Sisk P."/>
            <person name="Stolte C."/>
            <person name="Sykes S."/>
            <person name="White J."/>
            <person name="Yandava C."/>
            <person name="Haas B."/>
            <person name="Henn M.R."/>
            <person name="Nusbaum C."/>
            <person name="Birren B."/>
        </authorList>
    </citation>
    <scope>NUCLEOTIDE SEQUENCE [LARGE SCALE GENOMIC DNA]</scope>
</reference>
<dbReference type="OrthoDB" id="5839839at2759"/>
<dbReference type="OMA" id="RRHMHNH"/>
<organism evidence="2">
    <name type="scientific">Loa loa</name>
    <name type="common">Eye worm</name>
    <name type="synonym">Filaria loa</name>
    <dbReference type="NCBI Taxonomy" id="7209"/>
    <lineage>
        <taxon>Eukaryota</taxon>
        <taxon>Metazoa</taxon>
        <taxon>Ecdysozoa</taxon>
        <taxon>Nematoda</taxon>
        <taxon>Chromadorea</taxon>
        <taxon>Rhabditida</taxon>
        <taxon>Spirurina</taxon>
        <taxon>Spiruromorpha</taxon>
        <taxon>Filarioidea</taxon>
        <taxon>Onchocercidae</taxon>
        <taxon>Loa</taxon>
    </lineage>
</organism>
<dbReference type="AlphaFoldDB" id="A0A1S0TG79"/>
<evidence type="ECO:0000256" key="1">
    <source>
        <dbReference type="SAM" id="MobiDB-lite"/>
    </source>
</evidence>
<feature type="region of interest" description="Disordered" evidence="1">
    <location>
        <begin position="1"/>
        <end position="22"/>
    </location>
</feature>
<feature type="compositionally biased region" description="Basic residues" evidence="1">
    <location>
        <begin position="1"/>
        <end position="10"/>
    </location>
</feature>
<evidence type="ECO:0000313" key="2">
    <source>
        <dbReference type="EMBL" id="EFO13286.1"/>
    </source>
</evidence>
<dbReference type="EMBL" id="JH713753">
    <property type="protein sequence ID" value="EFO13286.1"/>
    <property type="molecule type" value="Genomic_DNA"/>
</dbReference>
<dbReference type="InParanoid" id="A0A1S0TG79"/>
<protein>
    <submittedName>
        <fullName evidence="2">Uncharacterized protein</fullName>
    </submittedName>
</protein>
<feature type="compositionally biased region" description="Basic and acidic residues" evidence="1">
    <location>
        <begin position="11"/>
        <end position="22"/>
    </location>
</feature>
<name>A0A1S0TG79_LOALO</name>